<dbReference type="EMBL" id="BJYF01000001">
    <property type="protein sequence ID" value="GEN58427.1"/>
    <property type="molecule type" value="Genomic_DNA"/>
</dbReference>
<proteinExistence type="predicted"/>
<evidence type="ECO:0000313" key="2">
    <source>
        <dbReference type="EMBL" id="GEN58427.1"/>
    </source>
</evidence>
<feature type="chain" id="PRO_5021771174" evidence="1">
    <location>
        <begin position="35"/>
        <end position="178"/>
    </location>
</feature>
<gene>
    <name evidence="2" type="ORF">ANI02nite_03110</name>
</gene>
<dbReference type="RefSeq" id="WP_051291801.1">
    <property type="nucleotide sequence ID" value="NZ_AUBI01000001.1"/>
</dbReference>
<keyword evidence="3" id="KW-1185">Reference proteome</keyword>
<dbReference type="STRING" id="1120919.GCA_000429165_00314"/>
<evidence type="ECO:0000256" key="1">
    <source>
        <dbReference type="SAM" id="SignalP"/>
    </source>
</evidence>
<keyword evidence="1" id="KW-0732">Signal</keyword>
<dbReference type="OrthoDB" id="996425at2"/>
<dbReference type="Proteomes" id="UP000321635">
    <property type="component" value="Unassembled WGS sequence"/>
</dbReference>
<accession>A0A511X651</accession>
<organism evidence="2 3">
    <name type="scientific">Acetobacter nitrogenifigens DSM 23921 = NBRC 105050</name>
    <dbReference type="NCBI Taxonomy" id="1120919"/>
    <lineage>
        <taxon>Bacteria</taxon>
        <taxon>Pseudomonadati</taxon>
        <taxon>Pseudomonadota</taxon>
        <taxon>Alphaproteobacteria</taxon>
        <taxon>Acetobacterales</taxon>
        <taxon>Acetobacteraceae</taxon>
        <taxon>Acetobacter</taxon>
    </lineage>
</organism>
<dbReference type="AlphaFoldDB" id="A0A511X651"/>
<comment type="caution">
    <text evidence="2">The sequence shown here is derived from an EMBL/GenBank/DDBJ whole genome shotgun (WGS) entry which is preliminary data.</text>
</comment>
<name>A0A511X651_9PROT</name>
<reference evidence="2 3" key="1">
    <citation type="submission" date="2019-07" db="EMBL/GenBank/DDBJ databases">
        <title>Whole genome shotgun sequence of Acetobacter nitrogenifigens NBRC 105050.</title>
        <authorList>
            <person name="Hosoyama A."/>
            <person name="Uohara A."/>
            <person name="Ohji S."/>
            <person name="Ichikawa N."/>
        </authorList>
    </citation>
    <scope>NUCLEOTIDE SEQUENCE [LARGE SCALE GENOMIC DNA]</scope>
    <source>
        <strain evidence="2 3">NBRC 105050</strain>
    </source>
</reference>
<evidence type="ECO:0000313" key="3">
    <source>
        <dbReference type="Proteomes" id="UP000321635"/>
    </source>
</evidence>
<protein>
    <submittedName>
        <fullName evidence="2">Uncharacterized protein</fullName>
    </submittedName>
</protein>
<sequence length="178" mass="19705">MNFKNTVQISSLKHLMQFLPMAVCVLVLVPAALADEIPKDWQVYGNARFHYQICYPASLLKPQGEPDNGDGQSFFGDNGVELSVFGRNHVDGLTLADNAKMESTQLAGSSGKTTYQAVRKDWAVVSGNDGKDGVFYSKILDSGDHYVVFELKYTQKESAVYDKVIVQLSRCLKSDQKT</sequence>
<feature type="signal peptide" evidence="1">
    <location>
        <begin position="1"/>
        <end position="34"/>
    </location>
</feature>